<keyword evidence="4" id="KW-1185">Reference proteome</keyword>
<dbReference type="EMBL" id="JBBPBN010000001">
    <property type="protein sequence ID" value="KAK9047765.1"/>
    <property type="molecule type" value="Genomic_DNA"/>
</dbReference>
<organism evidence="3 4">
    <name type="scientific">Hibiscus sabdariffa</name>
    <name type="common">roselle</name>
    <dbReference type="NCBI Taxonomy" id="183260"/>
    <lineage>
        <taxon>Eukaryota</taxon>
        <taxon>Viridiplantae</taxon>
        <taxon>Streptophyta</taxon>
        <taxon>Embryophyta</taxon>
        <taxon>Tracheophyta</taxon>
        <taxon>Spermatophyta</taxon>
        <taxon>Magnoliopsida</taxon>
        <taxon>eudicotyledons</taxon>
        <taxon>Gunneridae</taxon>
        <taxon>Pentapetalae</taxon>
        <taxon>rosids</taxon>
        <taxon>malvids</taxon>
        <taxon>Malvales</taxon>
        <taxon>Malvaceae</taxon>
        <taxon>Malvoideae</taxon>
        <taxon>Hibiscus</taxon>
    </lineage>
</organism>
<dbReference type="Proteomes" id="UP001396334">
    <property type="component" value="Unassembled WGS sequence"/>
</dbReference>
<gene>
    <name evidence="3" type="ORF">V6N11_053600</name>
</gene>
<comment type="similarity">
    <text evidence="1">Belongs to the DRM1/ARP family.</text>
</comment>
<accession>A0ABR2UDQ5</accession>
<evidence type="ECO:0000313" key="3">
    <source>
        <dbReference type="EMBL" id="KAK9047765.1"/>
    </source>
</evidence>
<dbReference type="PANTHER" id="PTHR33565:SF2">
    <property type="entry name" value="DORMANCY-ASSOCIATED PROTEIN 1"/>
    <property type="match status" value="1"/>
</dbReference>
<feature type="region of interest" description="Disordered" evidence="2">
    <location>
        <begin position="34"/>
        <end position="65"/>
    </location>
</feature>
<proteinExistence type="inferred from homology"/>
<name>A0ABR2UDQ5_9ROSI</name>
<evidence type="ECO:0000256" key="2">
    <source>
        <dbReference type="SAM" id="MobiDB-lite"/>
    </source>
</evidence>
<reference evidence="3 4" key="1">
    <citation type="journal article" date="2024" name="G3 (Bethesda)">
        <title>Genome assembly of Hibiscus sabdariffa L. provides insights into metabolisms of medicinal natural products.</title>
        <authorList>
            <person name="Kim T."/>
        </authorList>
    </citation>
    <scope>NUCLEOTIDE SEQUENCE [LARGE SCALE GENOMIC DNA]</scope>
    <source>
        <strain evidence="3">TK-2024</strain>
        <tissue evidence="3">Old leaves</tissue>
    </source>
</reference>
<protein>
    <submittedName>
        <fullName evidence="3">Uncharacterized protein</fullName>
    </submittedName>
</protein>
<evidence type="ECO:0000256" key="1">
    <source>
        <dbReference type="ARBA" id="ARBA00010502"/>
    </source>
</evidence>
<comment type="caution">
    <text evidence="3">The sequence shown here is derived from an EMBL/GenBank/DDBJ whole genome shotgun (WGS) entry which is preliminary data.</text>
</comment>
<dbReference type="InterPro" id="IPR008406">
    <property type="entry name" value="DRM/ARP"/>
</dbReference>
<sequence length="166" mass="18698">MVLLDKMWDDVLAGPQPERGLGKLRKMATQPLSIKDEGEGKRFQRSLSMPTSPLTPTPRKENMWRSVFHPATKSIGADMFDRPPPQPNSPTVYDCDQTEALRQRRKENMALCLALQWGDSDKEQAWVNGWQLKARGTGGRVWVGLHVNSVKFPIPAVTKAKGAWFV</sequence>
<evidence type="ECO:0000313" key="4">
    <source>
        <dbReference type="Proteomes" id="UP001396334"/>
    </source>
</evidence>
<dbReference type="PANTHER" id="PTHR33565">
    <property type="entry name" value="DORMANCY-ASSOCIATED PROTEIN 1"/>
    <property type="match status" value="1"/>
</dbReference>
<dbReference type="Pfam" id="PF05564">
    <property type="entry name" value="Auxin_repressed"/>
    <property type="match status" value="1"/>
</dbReference>